<evidence type="ECO:0000256" key="2">
    <source>
        <dbReference type="ARBA" id="ARBA00022679"/>
    </source>
</evidence>
<dbReference type="InterPro" id="IPR036888">
    <property type="entry name" value="DNA_integrity_DisA_N_sf"/>
</dbReference>
<dbReference type="PANTHER" id="PTHR34185:SF2">
    <property type="entry name" value="CYCLIC DI-AMP SYNTHASE CDAS"/>
    <property type="match status" value="1"/>
</dbReference>
<dbReference type="Gene3D" id="1.10.287.770">
    <property type="entry name" value="YojJ-like"/>
    <property type="match status" value="1"/>
</dbReference>
<comment type="catalytic activity">
    <reaction evidence="1 6">
        <text>2 ATP = 3',3'-c-di-AMP + 2 diphosphate</text>
        <dbReference type="Rhea" id="RHEA:35655"/>
        <dbReference type="ChEBI" id="CHEBI:30616"/>
        <dbReference type="ChEBI" id="CHEBI:33019"/>
        <dbReference type="ChEBI" id="CHEBI:71500"/>
        <dbReference type="EC" id="2.7.7.85"/>
    </reaction>
</comment>
<keyword evidence="3 6" id="KW-0548">Nucleotidyltransferase</keyword>
<keyword evidence="4 6" id="KW-0547">Nucleotide-binding</keyword>
<dbReference type="HAMAP" id="MF_00838">
    <property type="entry name" value="DacB"/>
    <property type="match status" value="1"/>
</dbReference>
<dbReference type="OrthoDB" id="9807385at2"/>
<name>A0A1H8DCB0_9BACL</name>
<dbReference type="STRING" id="1173111.SAMN05444955_10578"/>
<evidence type="ECO:0000313" key="9">
    <source>
        <dbReference type="Proteomes" id="UP000199695"/>
    </source>
</evidence>
<proteinExistence type="inferred from homology"/>
<evidence type="ECO:0000256" key="5">
    <source>
        <dbReference type="ARBA" id="ARBA00022840"/>
    </source>
</evidence>
<dbReference type="Pfam" id="PF10372">
    <property type="entry name" value="CdaS_N"/>
    <property type="match status" value="1"/>
</dbReference>
<evidence type="ECO:0000256" key="1">
    <source>
        <dbReference type="ARBA" id="ARBA00000877"/>
    </source>
</evidence>
<keyword evidence="6" id="KW-0472">Membrane</keyword>
<feature type="domain" description="DAC" evidence="7">
    <location>
        <begin position="44"/>
        <end position="202"/>
    </location>
</feature>
<keyword evidence="5 6" id="KW-0067">ATP-binding</keyword>
<evidence type="ECO:0000256" key="3">
    <source>
        <dbReference type="ARBA" id="ARBA00022695"/>
    </source>
</evidence>
<organism evidence="8 9">
    <name type="scientific">Lihuaxuella thermophila</name>
    <dbReference type="NCBI Taxonomy" id="1173111"/>
    <lineage>
        <taxon>Bacteria</taxon>
        <taxon>Bacillati</taxon>
        <taxon>Bacillota</taxon>
        <taxon>Bacilli</taxon>
        <taxon>Bacillales</taxon>
        <taxon>Thermoactinomycetaceae</taxon>
        <taxon>Lihuaxuella</taxon>
    </lineage>
</organism>
<dbReference type="EC" id="2.7.7.85" evidence="6"/>
<dbReference type="EMBL" id="FOCQ01000005">
    <property type="protein sequence ID" value="SEN04208.1"/>
    <property type="molecule type" value="Genomic_DNA"/>
</dbReference>
<dbReference type="RefSeq" id="WP_089966654.1">
    <property type="nucleotide sequence ID" value="NZ_FOCQ01000005.1"/>
</dbReference>
<dbReference type="PROSITE" id="PS51794">
    <property type="entry name" value="DAC"/>
    <property type="match status" value="1"/>
</dbReference>
<dbReference type="SUPFAM" id="SSF143597">
    <property type="entry name" value="YojJ-like"/>
    <property type="match status" value="1"/>
</dbReference>
<dbReference type="InterPro" id="IPR053472">
    <property type="entry name" value="DAC_CdaS-like"/>
</dbReference>
<dbReference type="GO" id="GO:0106408">
    <property type="term" value="F:diadenylate cyclase activity"/>
    <property type="evidence" value="ECO:0007669"/>
    <property type="project" value="UniProtKB-EC"/>
</dbReference>
<keyword evidence="6" id="KW-1003">Cell membrane</keyword>
<comment type="similarity">
    <text evidence="6">Belongs to the adenylate cyclase family. DacB/CdaS subfamily.</text>
</comment>
<protein>
    <recommendedName>
        <fullName evidence="6">Diadenylate cyclase</fullName>
        <shortName evidence="6">DAC</shortName>
        <ecNumber evidence="6">2.7.7.85</ecNumber>
    </recommendedName>
    <alternativeName>
        <fullName evidence="6">Cyclic-di-AMP synthase</fullName>
        <shortName evidence="6">c-di-AMP synthase</shortName>
    </alternativeName>
</protein>
<dbReference type="Proteomes" id="UP000199695">
    <property type="component" value="Unassembled WGS sequence"/>
</dbReference>
<dbReference type="PANTHER" id="PTHR34185">
    <property type="entry name" value="DIADENYLATE CYCLASE"/>
    <property type="match status" value="1"/>
</dbReference>
<dbReference type="Gene3D" id="3.40.1700.10">
    <property type="entry name" value="DNA integrity scanning protein, DisA, N-terminal domain"/>
    <property type="match status" value="1"/>
</dbReference>
<keyword evidence="6" id="KW-1133">Transmembrane helix</keyword>
<sequence length="206" mass="22795">MKHLDCDFSPLKQQIKEYLSCLTSDIHQLRQTLDNETTCLLRQFAELKNKLIQIEALASSFYLQCYLSTHTNKYLELAKSIRHLSERKHGALIIVERQDALDPLVGHGTPVHATFTSSLLESIFFPGSPLHDGAVLIRGDIIISAAHILPLSGKKSEQKLGTRHRAALGLSERSDALVIVVSEETGNASFAFKGKLYPLYASGLPS</sequence>
<evidence type="ECO:0000256" key="6">
    <source>
        <dbReference type="HAMAP-Rule" id="MF_00838"/>
    </source>
</evidence>
<evidence type="ECO:0000313" key="8">
    <source>
        <dbReference type="EMBL" id="SEN04208.1"/>
    </source>
</evidence>
<keyword evidence="9" id="KW-1185">Reference proteome</keyword>
<evidence type="ECO:0000256" key="4">
    <source>
        <dbReference type="ARBA" id="ARBA00022741"/>
    </source>
</evidence>
<dbReference type="Pfam" id="PF02457">
    <property type="entry name" value="DAC"/>
    <property type="match status" value="1"/>
</dbReference>
<gene>
    <name evidence="6" type="primary">dacB</name>
    <name evidence="8" type="ORF">SAMN05444955_10578</name>
</gene>
<keyword evidence="6" id="KW-0812">Transmembrane</keyword>
<dbReference type="GO" id="GO:0005524">
    <property type="term" value="F:ATP binding"/>
    <property type="evidence" value="ECO:0007669"/>
    <property type="project" value="UniProtKB-UniRule"/>
</dbReference>
<dbReference type="GO" id="GO:0006171">
    <property type="term" value="P:cAMP biosynthetic process"/>
    <property type="evidence" value="ECO:0007669"/>
    <property type="project" value="InterPro"/>
</dbReference>
<dbReference type="InterPro" id="IPR050338">
    <property type="entry name" value="DisA"/>
</dbReference>
<dbReference type="InterPro" id="IPR003390">
    <property type="entry name" value="DNA_integrity_scan_DisA_N"/>
</dbReference>
<comment type="subunit">
    <text evidence="6">Probably oligomerizes.</text>
</comment>
<keyword evidence="2 6" id="KW-0808">Transferase</keyword>
<evidence type="ECO:0000259" key="7">
    <source>
        <dbReference type="PROSITE" id="PS51794"/>
    </source>
</evidence>
<dbReference type="AlphaFoldDB" id="A0A1H8DCB0"/>
<dbReference type="GO" id="GO:0004016">
    <property type="term" value="F:adenylate cyclase activity"/>
    <property type="evidence" value="ECO:0007669"/>
    <property type="project" value="UniProtKB-UniRule"/>
</dbReference>
<comment type="function">
    <text evidence="6">Catalyzes the condensation of 2 ATP molecules into cyclic di-AMP (c-di-AMP), a second messenger used to regulate differing processes in different bacteria.</text>
</comment>
<dbReference type="InterPro" id="IPR019457">
    <property type="entry name" value="CdaS_N"/>
</dbReference>
<reference evidence="8 9" key="1">
    <citation type="submission" date="2016-10" db="EMBL/GenBank/DDBJ databases">
        <authorList>
            <person name="de Groot N.N."/>
        </authorList>
    </citation>
    <scope>NUCLEOTIDE SEQUENCE [LARGE SCALE GENOMIC DNA]</scope>
    <source>
        <strain evidence="8 9">DSM 46701</strain>
    </source>
</reference>
<accession>A0A1H8DCB0</accession>
<dbReference type="InterPro" id="IPR034693">
    <property type="entry name" value="CdaS"/>
</dbReference>
<dbReference type="NCBIfam" id="NF038328">
    <property type="entry name" value="c-di-AMP_CdaS"/>
    <property type="match status" value="1"/>
</dbReference>